<sequence length="522" mass="56676">MPNQPDRLTPTAFLRLPGEGVLLAAVLLALPPRPRRVGAMAVGALIGLVTLLKCLDVGFYSVLYRPFDPVLDWGLLGSAADYLRETSGRAGELAALAGAPLLAIAVLALTAGATVRLTALMARHRARAVRVVLVLSTAWITCVVLGLRSGGVPVASTLDADLLGTRVEQVRLSLADARLFRREAAVDAFAHTPPGQLLTGLRGKDVLFTFIESYGRSAIEDPAMAPRIDAVLKRSTETLAAAGFRARSGWLRSPVTGGGSWLAHSTFLSGLWINNQQRFRTLTSSDRTTLTGSFRRSGAWRTAGIVPGVLVAWPEGRFFGLDHIYDGHHLDYHGPDFGWSQAPDQFALETFQRREFGRRGRGPLMAEIILTSSHYPWAPVPHLVDWAALGDGSVFQQVRRGGSTEKEVWGNPESVRAAYRTSIEYSLNSLVGFLRRYGNENTVLVFLGDHQPVPTVTANSPRKDVPVTLVAHDPKVLDRISGWGWTEGLKPASNAPIWAMNSFRNRFLRAFGPQPGGSGRGQ</sequence>
<evidence type="ECO:0000313" key="3">
    <source>
        <dbReference type="Proteomes" id="UP000053127"/>
    </source>
</evidence>
<feature type="transmembrane region" description="Helical" evidence="1">
    <location>
        <begin position="12"/>
        <end position="30"/>
    </location>
</feature>
<keyword evidence="1" id="KW-0472">Membrane</keyword>
<keyword evidence="1" id="KW-0812">Transmembrane</keyword>
<feature type="transmembrane region" description="Helical" evidence="1">
    <location>
        <begin position="127"/>
        <end position="147"/>
    </location>
</feature>
<gene>
    <name evidence="2" type="ORF">AQI95_13375</name>
</gene>
<dbReference type="Proteomes" id="UP000053127">
    <property type="component" value="Unassembled WGS sequence"/>
</dbReference>
<evidence type="ECO:0000256" key="1">
    <source>
        <dbReference type="SAM" id="Phobius"/>
    </source>
</evidence>
<dbReference type="OrthoDB" id="1376015at2"/>
<accession>A0A101P7F2</accession>
<proteinExistence type="predicted"/>
<comment type="caution">
    <text evidence="2">The sequence shown here is derived from an EMBL/GenBank/DDBJ whole genome shotgun (WGS) entry which is preliminary data.</text>
</comment>
<dbReference type="STRING" id="67386.AQI95_13375"/>
<dbReference type="AlphaFoldDB" id="A0A101P7F2"/>
<evidence type="ECO:0000313" key="2">
    <source>
        <dbReference type="EMBL" id="KUN06306.1"/>
    </source>
</evidence>
<reference evidence="2 3" key="1">
    <citation type="submission" date="2015-10" db="EMBL/GenBank/DDBJ databases">
        <title>Draft genome sequence of Streptomyces yokosukanensis DSM 40224, type strain for the species Streptomyces yokosukanensis.</title>
        <authorList>
            <person name="Ruckert C."/>
            <person name="Winkler A."/>
            <person name="Kalinowski J."/>
            <person name="Kampfer P."/>
            <person name="Glaeser S."/>
        </authorList>
    </citation>
    <scope>NUCLEOTIDE SEQUENCE [LARGE SCALE GENOMIC DNA]</scope>
    <source>
        <strain evidence="2 3">DSM 40224</strain>
    </source>
</reference>
<keyword evidence="1" id="KW-1133">Transmembrane helix</keyword>
<name>A0A101P7F2_9ACTN</name>
<organism evidence="2 3">
    <name type="scientific">Streptomyces yokosukanensis</name>
    <dbReference type="NCBI Taxonomy" id="67386"/>
    <lineage>
        <taxon>Bacteria</taxon>
        <taxon>Bacillati</taxon>
        <taxon>Actinomycetota</taxon>
        <taxon>Actinomycetes</taxon>
        <taxon>Kitasatosporales</taxon>
        <taxon>Streptomycetaceae</taxon>
        <taxon>Streptomyces</taxon>
    </lineage>
</organism>
<keyword evidence="3" id="KW-1185">Reference proteome</keyword>
<dbReference type="SUPFAM" id="SSF53649">
    <property type="entry name" value="Alkaline phosphatase-like"/>
    <property type="match status" value="1"/>
</dbReference>
<dbReference type="Gene3D" id="3.40.720.10">
    <property type="entry name" value="Alkaline Phosphatase, subunit A"/>
    <property type="match status" value="1"/>
</dbReference>
<dbReference type="EMBL" id="LMWN01000018">
    <property type="protein sequence ID" value="KUN06306.1"/>
    <property type="molecule type" value="Genomic_DNA"/>
</dbReference>
<feature type="transmembrane region" description="Helical" evidence="1">
    <location>
        <begin position="93"/>
        <end position="115"/>
    </location>
</feature>
<feature type="transmembrane region" description="Helical" evidence="1">
    <location>
        <begin position="37"/>
        <end position="63"/>
    </location>
</feature>
<protein>
    <submittedName>
        <fullName evidence="2">Sulfatase</fullName>
    </submittedName>
</protein>
<dbReference type="InterPro" id="IPR017850">
    <property type="entry name" value="Alkaline_phosphatase_core_sf"/>
</dbReference>